<dbReference type="AlphaFoldDB" id="A0A2M7U2N7"/>
<dbReference type="Pfam" id="PF00213">
    <property type="entry name" value="OSCP"/>
    <property type="match status" value="1"/>
</dbReference>
<dbReference type="PANTHER" id="PTHR11910">
    <property type="entry name" value="ATP SYNTHASE DELTA CHAIN"/>
    <property type="match status" value="1"/>
</dbReference>
<evidence type="ECO:0000256" key="1">
    <source>
        <dbReference type="ARBA" id="ARBA00004370"/>
    </source>
</evidence>
<evidence type="ECO:0000313" key="8">
    <source>
        <dbReference type="Proteomes" id="UP000230027"/>
    </source>
</evidence>
<dbReference type="InterPro" id="IPR000711">
    <property type="entry name" value="ATPase_OSCP/dsu"/>
</dbReference>
<dbReference type="EMBL" id="PFOD01000074">
    <property type="protein sequence ID" value="PIZ64629.1"/>
    <property type="molecule type" value="Genomic_DNA"/>
</dbReference>
<proteinExistence type="predicted"/>
<gene>
    <name evidence="7" type="ORF">COY14_04350</name>
</gene>
<comment type="caution">
    <text evidence="7">The sequence shown here is derived from an EMBL/GenBank/DDBJ whole genome shotgun (WGS) entry which is preliminary data.</text>
</comment>
<keyword evidence="4" id="KW-0406">Ion transport</keyword>
<dbReference type="GO" id="GO:0046933">
    <property type="term" value="F:proton-transporting ATP synthase activity, rotational mechanism"/>
    <property type="evidence" value="ECO:0007669"/>
    <property type="project" value="InterPro"/>
</dbReference>
<sequence length="95" mass="10703">MKIDPTIKKELRKYLLDRMSGKKKAKVTITAPYELERSDVENLKKKISILSEADIEIAVDKNILAGVVITFGSKVIDLTINTELQKLAHTIYETA</sequence>
<evidence type="ECO:0000313" key="7">
    <source>
        <dbReference type="EMBL" id="PIZ64629.1"/>
    </source>
</evidence>
<dbReference type="Proteomes" id="UP000230027">
    <property type="component" value="Unassembled WGS sequence"/>
</dbReference>
<comment type="subcellular location">
    <subcellularLocation>
        <location evidence="1">Membrane</location>
    </subcellularLocation>
</comment>
<evidence type="ECO:0000256" key="5">
    <source>
        <dbReference type="ARBA" id="ARBA00023136"/>
    </source>
</evidence>
<name>A0A2M7U2N7_9BACT</name>
<reference evidence="8" key="1">
    <citation type="submission" date="2017-09" db="EMBL/GenBank/DDBJ databases">
        <title>Depth-based differentiation of microbial function through sediment-hosted aquifers and enrichment of novel symbionts in the deep terrestrial subsurface.</title>
        <authorList>
            <person name="Probst A.J."/>
            <person name="Ladd B."/>
            <person name="Jarett J.K."/>
            <person name="Geller-Mcgrath D.E."/>
            <person name="Sieber C.M.K."/>
            <person name="Emerson J.B."/>
            <person name="Anantharaman K."/>
            <person name="Thomas B.C."/>
            <person name="Malmstrom R."/>
            <person name="Stieglmeier M."/>
            <person name="Klingl A."/>
            <person name="Woyke T."/>
            <person name="Ryan C.M."/>
            <person name="Banfield J.F."/>
        </authorList>
    </citation>
    <scope>NUCLEOTIDE SEQUENCE [LARGE SCALE GENOMIC DNA]</scope>
</reference>
<keyword evidence="5" id="KW-0472">Membrane</keyword>
<keyword evidence="2" id="KW-0813">Transport</keyword>
<organism evidence="7 8">
    <name type="scientific">Candidatus Roizmanbacteria bacterium CG_4_10_14_0_2_um_filter_36_9</name>
    <dbReference type="NCBI Taxonomy" id="1974823"/>
    <lineage>
        <taxon>Bacteria</taxon>
        <taxon>Candidatus Roizmaniibacteriota</taxon>
    </lineage>
</organism>
<accession>A0A2M7U2N7</accession>
<evidence type="ECO:0000256" key="6">
    <source>
        <dbReference type="ARBA" id="ARBA00023310"/>
    </source>
</evidence>
<evidence type="ECO:0000256" key="4">
    <source>
        <dbReference type="ARBA" id="ARBA00023065"/>
    </source>
</evidence>
<dbReference type="GO" id="GO:0016020">
    <property type="term" value="C:membrane"/>
    <property type="evidence" value="ECO:0007669"/>
    <property type="project" value="UniProtKB-SubCell"/>
</dbReference>
<keyword evidence="3" id="KW-0375">Hydrogen ion transport</keyword>
<evidence type="ECO:0000256" key="2">
    <source>
        <dbReference type="ARBA" id="ARBA00022448"/>
    </source>
</evidence>
<dbReference type="PRINTS" id="PR00125">
    <property type="entry name" value="ATPASEDELTA"/>
</dbReference>
<keyword evidence="6" id="KW-0066">ATP synthesis</keyword>
<protein>
    <submittedName>
        <fullName evidence="7">Uncharacterized protein</fullName>
    </submittedName>
</protein>
<evidence type="ECO:0000256" key="3">
    <source>
        <dbReference type="ARBA" id="ARBA00022781"/>
    </source>
</evidence>